<keyword evidence="2" id="KW-1185">Reference proteome</keyword>
<accession>A0A0S3PT55</accession>
<gene>
    <name evidence="1" type="primary">yutF</name>
    <name evidence="1" type="ORF">GJW-30_1_01630</name>
</gene>
<dbReference type="PANTHER" id="PTHR19288">
    <property type="entry name" value="4-NITROPHENYLPHOSPHATASE-RELATED"/>
    <property type="match status" value="1"/>
</dbReference>
<dbReference type="InterPro" id="IPR006357">
    <property type="entry name" value="HAD-SF_hydro_IIA"/>
</dbReference>
<dbReference type="EMBL" id="AP014946">
    <property type="protein sequence ID" value="BAT59101.1"/>
    <property type="molecule type" value="Genomic_DNA"/>
</dbReference>
<dbReference type="GO" id="GO:0005737">
    <property type="term" value="C:cytoplasm"/>
    <property type="evidence" value="ECO:0007669"/>
    <property type="project" value="TreeGrafter"/>
</dbReference>
<dbReference type="OrthoDB" id="148966at2"/>
<name>A0A0S3PT55_9BRAD</name>
<dbReference type="Pfam" id="PF13344">
    <property type="entry name" value="Hydrolase_6"/>
    <property type="match status" value="1"/>
</dbReference>
<keyword evidence="1" id="KW-0378">Hydrolase</keyword>
<dbReference type="EC" id="3.-.-.-" evidence="1"/>
<dbReference type="InterPro" id="IPR023214">
    <property type="entry name" value="HAD_sf"/>
</dbReference>
<dbReference type="InterPro" id="IPR036412">
    <property type="entry name" value="HAD-like_sf"/>
</dbReference>
<sequence>MNSIDKSSYLIDLDGTLVSAGKVLPGAKALLKCLGERYVVVSNNAEHTPAQLSRHLLKIGLTIPEERIILAGTVAIEMLAREKPRCRVLLLASAALQRYATHCGLSVVRDSADVVLVGRDRLFNYEKLERAANAVRAGAELVVANPDLVHPGRAGRVVPESGALMRAILACTGPVNVRVVGKPEAELFRRGIARLGAEGRPVAVIGDNPDTDGAGAHRLGLEFVSASRGLVAAMPFLEDHS</sequence>
<dbReference type="KEGG" id="vgo:GJW-30_1_01630"/>
<dbReference type="SUPFAM" id="SSF56784">
    <property type="entry name" value="HAD-like"/>
    <property type="match status" value="1"/>
</dbReference>
<reference evidence="1 2" key="1">
    <citation type="submission" date="2015-08" db="EMBL/GenBank/DDBJ databases">
        <title>Investigation of the bacterial diversity of lava forest soil.</title>
        <authorList>
            <person name="Lee J.S."/>
        </authorList>
    </citation>
    <scope>NUCLEOTIDE SEQUENCE [LARGE SCALE GENOMIC DNA]</scope>
    <source>
        <strain evidence="1 2">GJW-30</strain>
    </source>
</reference>
<dbReference type="Pfam" id="PF13242">
    <property type="entry name" value="Hydrolase_like"/>
    <property type="match status" value="1"/>
</dbReference>
<dbReference type="GO" id="GO:0016791">
    <property type="term" value="F:phosphatase activity"/>
    <property type="evidence" value="ECO:0007669"/>
    <property type="project" value="TreeGrafter"/>
</dbReference>
<dbReference type="AlphaFoldDB" id="A0A0S3PT55"/>
<evidence type="ECO:0000313" key="2">
    <source>
        <dbReference type="Proteomes" id="UP000236884"/>
    </source>
</evidence>
<dbReference type="Gene3D" id="3.40.50.1000">
    <property type="entry name" value="HAD superfamily/HAD-like"/>
    <property type="match status" value="2"/>
</dbReference>
<proteinExistence type="predicted"/>
<dbReference type="PANTHER" id="PTHR19288:SF46">
    <property type="entry name" value="HALOACID DEHALOGENASE-LIKE HYDROLASE DOMAIN-CONTAINING PROTEIN 2"/>
    <property type="match status" value="1"/>
</dbReference>
<evidence type="ECO:0000313" key="1">
    <source>
        <dbReference type="EMBL" id="BAT59101.1"/>
    </source>
</evidence>
<dbReference type="Proteomes" id="UP000236884">
    <property type="component" value="Chromosome"/>
</dbReference>
<organism evidence="1 2">
    <name type="scientific">Variibacter gotjawalensis</name>
    <dbReference type="NCBI Taxonomy" id="1333996"/>
    <lineage>
        <taxon>Bacteria</taxon>
        <taxon>Pseudomonadati</taxon>
        <taxon>Pseudomonadota</taxon>
        <taxon>Alphaproteobacteria</taxon>
        <taxon>Hyphomicrobiales</taxon>
        <taxon>Nitrobacteraceae</taxon>
        <taxon>Variibacter</taxon>
    </lineage>
</organism>
<dbReference type="RefSeq" id="WP_096354020.1">
    <property type="nucleotide sequence ID" value="NZ_AP014946.1"/>
</dbReference>
<protein>
    <submittedName>
        <fullName evidence="1">Putative hydrolase YutF</fullName>
        <ecNumber evidence="1">3.-.-.-</ecNumber>
    </submittedName>
</protein>